<evidence type="ECO:0000313" key="2">
    <source>
        <dbReference type="Proteomes" id="UP000008062"/>
    </source>
</evidence>
<dbReference type="HOGENOM" id="CLU_415158_0_0_1"/>
<dbReference type="InParanoid" id="F9X1W6"/>
<evidence type="ECO:0000313" key="1">
    <source>
        <dbReference type="EMBL" id="EGP90323.1"/>
    </source>
</evidence>
<keyword evidence="2" id="KW-1185">Reference proteome</keyword>
<dbReference type="PANTHER" id="PTHR34144">
    <property type="entry name" value="CHROMOSOME 8, WHOLE GENOME SHOTGUN SEQUENCE"/>
    <property type="match status" value="1"/>
</dbReference>
<dbReference type="Proteomes" id="UP000008062">
    <property type="component" value="Chromosome 2"/>
</dbReference>
<proteinExistence type="predicted"/>
<name>F9X1W6_ZYMTI</name>
<dbReference type="RefSeq" id="XP_003855347.1">
    <property type="nucleotide sequence ID" value="XM_003855299.1"/>
</dbReference>
<dbReference type="GeneID" id="13400074"/>
<reference evidence="1 2" key="1">
    <citation type="journal article" date="2011" name="PLoS Genet.">
        <title>Finished genome of the fungal wheat pathogen Mycosphaerella graminicola reveals dispensome structure, chromosome plasticity, and stealth pathogenesis.</title>
        <authorList>
            <person name="Goodwin S.B."/>
            <person name="Ben M'barek S."/>
            <person name="Dhillon B."/>
            <person name="Wittenberg A.H.J."/>
            <person name="Crane C.F."/>
            <person name="Hane J.K."/>
            <person name="Foster A.J."/>
            <person name="Van der Lee T.A.J."/>
            <person name="Grimwood J."/>
            <person name="Aerts A."/>
            <person name="Antoniw J."/>
            <person name="Bailey A."/>
            <person name="Bluhm B."/>
            <person name="Bowler J."/>
            <person name="Bristow J."/>
            <person name="van der Burgt A."/>
            <person name="Canto-Canche B."/>
            <person name="Churchill A.C.L."/>
            <person name="Conde-Ferraez L."/>
            <person name="Cools H.J."/>
            <person name="Coutinho P.M."/>
            <person name="Csukai M."/>
            <person name="Dehal P."/>
            <person name="De Wit P."/>
            <person name="Donzelli B."/>
            <person name="van de Geest H.C."/>
            <person name="van Ham R.C.H.J."/>
            <person name="Hammond-Kosack K.E."/>
            <person name="Henrissat B."/>
            <person name="Kilian A."/>
            <person name="Kobayashi A.K."/>
            <person name="Koopmann E."/>
            <person name="Kourmpetis Y."/>
            <person name="Kuzniar A."/>
            <person name="Lindquist E."/>
            <person name="Lombard V."/>
            <person name="Maliepaard C."/>
            <person name="Martins N."/>
            <person name="Mehrabi R."/>
            <person name="Nap J.P.H."/>
            <person name="Ponomarenko A."/>
            <person name="Rudd J.J."/>
            <person name="Salamov A."/>
            <person name="Schmutz J."/>
            <person name="Schouten H.J."/>
            <person name="Shapiro H."/>
            <person name="Stergiopoulos I."/>
            <person name="Torriani S.F.F."/>
            <person name="Tu H."/>
            <person name="de Vries R.P."/>
            <person name="Waalwijk C."/>
            <person name="Ware S.B."/>
            <person name="Wiebenga A."/>
            <person name="Zwiers L.-H."/>
            <person name="Oliver R.P."/>
            <person name="Grigoriev I.V."/>
            <person name="Kema G.H.J."/>
        </authorList>
    </citation>
    <scope>NUCLEOTIDE SEQUENCE [LARGE SCALE GENOMIC DNA]</scope>
    <source>
        <strain evidence="2">CBS 115943 / IPO323</strain>
    </source>
</reference>
<protein>
    <recommendedName>
        <fullName evidence="3">Polysaccharide export protein</fullName>
    </recommendedName>
</protein>
<dbReference type="AlphaFoldDB" id="F9X1W6"/>
<evidence type="ECO:0008006" key="3">
    <source>
        <dbReference type="Google" id="ProtNLM"/>
    </source>
</evidence>
<dbReference type="OrthoDB" id="262547at2759"/>
<sequence length="661" mass="74250">MLWKPRTYRRSSTFSRLAKLLAFLLVVWTTLETLYVRNALILASTLDAPPLGGERIYIASIHWNNEPILRSHWISAVVALVQEIGAANVFVSVLESGSYDNTKDALSTLEYELTTLQIPHQILMENITHADELAAPPAKQGWIANPSTGAHELRRIPYLANLRNRAMEPFYNLKEQGKTFDKILWLNDVAFTTPQISTLLHTNDGSYAAACSLDFSRAGQVYDTFALRDIEGREQLSQTWPFFRARASRAAIKASQPVPVASCWNGVVAFDAKPFHLSGKDGLKYRGVEDSLAEKHVEGSECCLIHADNGLASREKGVWVNPNVRVGYKPEAFEGVNPGEGRSWVSVWRVMVGSWTNRIGRWSSVSWIKEAVLRGRVKAWENEVLRPNFLETWVFAAGPEQQNHLASGTRDIVTYIKPCSRILDLEKPTIVCGTWPLDVFLRDNSSLCPMCKETALPKGYCPSLITNAMVRRGGAVFRPPKERREYYMGRGNSLEWNGGMWNYRLASRSSGQFRHAFEHCDKLTPFDDTFDPALVLLNEKQQLHFYTSDVFVQYLKWDCSDARCSVDSSINSDRQATVGDIIGPKLAERCGSEASEGQHAFHILEIKELLRESTQADDDTLPRIGIATGVHEEKNAVAARTVIHLVTSLYSHARQAQTDFT</sequence>
<dbReference type="PANTHER" id="PTHR34144:SF7">
    <property type="entry name" value="EXPORT PROTEIN (CAP59), PUTATIVE (AFU_ORTHOLOGUE AFUA_7G05020)-RELATED"/>
    <property type="match status" value="1"/>
</dbReference>
<dbReference type="Pfam" id="PF11735">
    <property type="entry name" value="CAP59_mtransfer"/>
    <property type="match status" value="1"/>
</dbReference>
<accession>F9X1W6</accession>
<dbReference type="KEGG" id="ztr:MYCGRDRAFT_108272"/>
<dbReference type="EMBL" id="CM001197">
    <property type="protein sequence ID" value="EGP90323.1"/>
    <property type="molecule type" value="Genomic_DNA"/>
</dbReference>
<gene>
    <name evidence="1" type="ORF">MYCGRDRAFT_108272</name>
</gene>
<dbReference type="eggNOG" id="ENOG502RJAT">
    <property type="taxonomic scope" value="Eukaryota"/>
</dbReference>
<organism evidence="1 2">
    <name type="scientific">Zymoseptoria tritici (strain CBS 115943 / IPO323)</name>
    <name type="common">Speckled leaf blotch fungus</name>
    <name type="synonym">Septoria tritici</name>
    <dbReference type="NCBI Taxonomy" id="336722"/>
    <lineage>
        <taxon>Eukaryota</taxon>
        <taxon>Fungi</taxon>
        <taxon>Dikarya</taxon>
        <taxon>Ascomycota</taxon>
        <taxon>Pezizomycotina</taxon>
        <taxon>Dothideomycetes</taxon>
        <taxon>Dothideomycetidae</taxon>
        <taxon>Mycosphaerellales</taxon>
        <taxon>Mycosphaerellaceae</taxon>
        <taxon>Zymoseptoria</taxon>
    </lineage>
</organism>
<dbReference type="STRING" id="336722.F9X1W6"/>
<dbReference type="InterPro" id="IPR021047">
    <property type="entry name" value="Mannosyltransferase_CMT1"/>
</dbReference>